<feature type="domain" description="Glycosyl transferase family 1" evidence="4">
    <location>
        <begin position="216"/>
        <end position="334"/>
    </location>
</feature>
<dbReference type="Gene3D" id="3.40.50.2000">
    <property type="entry name" value="Glycogen Phosphorylase B"/>
    <property type="match status" value="2"/>
</dbReference>
<dbReference type="PANTHER" id="PTHR45947">
    <property type="entry name" value="SULFOQUINOVOSYL TRANSFERASE SQD2"/>
    <property type="match status" value="1"/>
</dbReference>
<dbReference type="Pfam" id="PF00534">
    <property type="entry name" value="Glycos_transf_1"/>
    <property type="match status" value="1"/>
</dbReference>
<protein>
    <recommendedName>
        <fullName evidence="1">D-inositol 3-phosphate glycosyltransferase</fullName>
    </recommendedName>
</protein>
<evidence type="ECO:0000256" key="2">
    <source>
        <dbReference type="ARBA" id="ARBA00022676"/>
    </source>
</evidence>
<keyword evidence="3 6" id="KW-0808">Transferase</keyword>
<name>A0A1T5KZZ8_9MICO</name>
<feature type="domain" description="Glycosyltransferase subfamily 4-like N-terminal" evidence="5">
    <location>
        <begin position="15"/>
        <end position="203"/>
    </location>
</feature>
<evidence type="ECO:0000313" key="7">
    <source>
        <dbReference type="Proteomes" id="UP000190857"/>
    </source>
</evidence>
<dbReference type="InterPro" id="IPR050194">
    <property type="entry name" value="Glycosyltransferase_grp1"/>
</dbReference>
<sequence length="400" mass="44113">MHILIVTDQHADSLGGVQVSIRLQKRFLERAGHTVTVVAPRMHRQHPGDAGYLDLPSVPVTVDREYSLTLPGRGTDRFIDARIPAHAPVDLVHVQGDFWGALIGYRFAERHGLPVVHTMHNHMEFGIEQVVPFPRLAIRGLLWWQHRVLRKRSTLAPSAWSYLNELALRADAVTAPSGHFARLLEQKGVAPHVEVIWNGVDDEVVEQVLARDVAGEPSEERRPIFLWTGRMSAEKRLMEFLEAVRLADVDAEYRLYGGGLLLAKARAFVERAEAAGLRSTVRFMGKVPYADSLAGIRAADALVQTSIGFETQGMTVFEAAAVGTPSIVSDPNIAGELPPGVFRQPQDGSVRALADALVAAAADIRSGSWPTIVPAEAVEFRQSYQTGRMLRLYESVLHSR</sequence>
<evidence type="ECO:0000259" key="5">
    <source>
        <dbReference type="Pfam" id="PF13439"/>
    </source>
</evidence>
<dbReference type="Pfam" id="PF13439">
    <property type="entry name" value="Glyco_transf_4"/>
    <property type="match status" value="1"/>
</dbReference>
<dbReference type="RefSeq" id="WP_079728794.1">
    <property type="nucleotide sequence ID" value="NZ_FUZP01000003.1"/>
</dbReference>
<dbReference type="SUPFAM" id="SSF53756">
    <property type="entry name" value="UDP-Glycosyltransferase/glycogen phosphorylase"/>
    <property type="match status" value="1"/>
</dbReference>
<proteinExistence type="predicted"/>
<organism evidence="6 7">
    <name type="scientific">Okibacterium fritillariae</name>
    <dbReference type="NCBI Taxonomy" id="123320"/>
    <lineage>
        <taxon>Bacteria</taxon>
        <taxon>Bacillati</taxon>
        <taxon>Actinomycetota</taxon>
        <taxon>Actinomycetes</taxon>
        <taxon>Micrococcales</taxon>
        <taxon>Microbacteriaceae</taxon>
        <taxon>Okibacterium</taxon>
    </lineage>
</organism>
<evidence type="ECO:0000259" key="4">
    <source>
        <dbReference type="Pfam" id="PF00534"/>
    </source>
</evidence>
<dbReference type="InterPro" id="IPR001296">
    <property type="entry name" value="Glyco_trans_1"/>
</dbReference>
<dbReference type="InterPro" id="IPR028098">
    <property type="entry name" value="Glyco_trans_4-like_N"/>
</dbReference>
<evidence type="ECO:0000313" key="6">
    <source>
        <dbReference type="EMBL" id="SKC69357.1"/>
    </source>
</evidence>
<dbReference type="GO" id="GO:1901137">
    <property type="term" value="P:carbohydrate derivative biosynthetic process"/>
    <property type="evidence" value="ECO:0007669"/>
    <property type="project" value="UniProtKB-ARBA"/>
</dbReference>
<dbReference type="STRING" id="123320.SAMN06309945_2791"/>
<reference evidence="6 7" key="1">
    <citation type="submission" date="2017-02" db="EMBL/GenBank/DDBJ databases">
        <authorList>
            <person name="Peterson S.W."/>
        </authorList>
    </citation>
    <scope>NUCLEOTIDE SEQUENCE [LARGE SCALE GENOMIC DNA]</scope>
    <source>
        <strain evidence="6 7">VKM Ac-2059</strain>
    </source>
</reference>
<keyword evidence="7" id="KW-1185">Reference proteome</keyword>
<evidence type="ECO:0000256" key="3">
    <source>
        <dbReference type="ARBA" id="ARBA00022679"/>
    </source>
</evidence>
<keyword evidence="2" id="KW-0328">Glycosyltransferase</keyword>
<evidence type="ECO:0000256" key="1">
    <source>
        <dbReference type="ARBA" id="ARBA00021292"/>
    </source>
</evidence>
<accession>A0A1T5KZZ8</accession>
<gene>
    <name evidence="6" type="ORF">SAMN06309945_2791</name>
</gene>
<dbReference type="OrthoDB" id="4562574at2"/>
<dbReference type="PANTHER" id="PTHR45947:SF3">
    <property type="entry name" value="SULFOQUINOVOSYL TRANSFERASE SQD2"/>
    <property type="match status" value="1"/>
</dbReference>
<dbReference type="Proteomes" id="UP000190857">
    <property type="component" value="Unassembled WGS sequence"/>
</dbReference>
<dbReference type="EMBL" id="FUZP01000003">
    <property type="protein sequence ID" value="SKC69357.1"/>
    <property type="molecule type" value="Genomic_DNA"/>
</dbReference>
<dbReference type="AlphaFoldDB" id="A0A1T5KZZ8"/>
<dbReference type="GO" id="GO:0016757">
    <property type="term" value="F:glycosyltransferase activity"/>
    <property type="evidence" value="ECO:0007669"/>
    <property type="project" value="UniProtKB-KW"/>
</dbReference>